<proteinExistence type="predicted"/>
<accession>A0ABV8I417</accession>
<reference evidence="2" key="1">
    <citation type="journal article" date="2019" name="Int. J. Syst. Evol. Microbiol.">
        <title>The Global Catalogue of Microorganisms (GCM) 10K type strain sequencing project: providing services to taxonomists for standard genome sequencing and annotation.</title>
        <authorList>
            <consortium name="The Broad Institute Genomics Platform"/>
            <consortium name="The Broad Institute Genome Sequencing Center for Infectious Disease"/>
            <person name="Wu L."/>
            <person name="Ma J."/>
        </authorList>
    </citation>
    <scope>NUCLEOTIDE SEQUENCE [LARGE SCALE GENOMIC DNA]</scope>
    <source>
        <strain evidence="2">TBRC 4489</strain>
    </source>
</reference>
<keyword evidence="2" id="KW-1185">Reference proteome</keyword>
<dbReference type="RefSeq" id="WP_377287280.1">
    <property type="nucleotide sequence ID" value="NZ_JBHSBM010000016.1"/>
</dbReference>
<evidence type="ECO:0000313" key="1">
    <source>
        <dbReference type="EMBL" id="MFC4058957.1"/>
    </source>
</evidence>
<dbReference type="EMBL" id="JBHSBM010000016">
    <property type="protein sequence ID" value="MFC4058957.1"/>
    <property type="molecule type" value="Genomic_DNA"/>
</dbReference>
<comment type="caution">
    <text evidence="1">The sequence shown here is derived from an EMBL/GenBank/DDBJ whole genome shotgun (WGS) entry which is preliminary data.</text>
</comment>
<name>A0ABV8I417_9ACTN</name>
<organism evidence="1 2">
    <name type="scientific">Planomonospora corallina</name>
    <dbReference type="NCBI Taxonomy" id="1806052"/>
    <lineage>
        <taxon>Bacteria</taxon>
        <taxon>Bacillati</taxon>
        <taxon>Actinomycetota</taxon>
        <taxon>Actinomycetes</taxon>
        <taxon>Streptosporangiales</taxon>
        <taxon>Streptosporangiaceae</taxon>
        <taxon>Planomonospora</taxon>
    </lineage>
</organism>
<sequence length="55" mass="6296">MRTEDRVRDPERLEALRTTGLLDAPRVPILDEVTRMAVRLLPVRASLVTLIAEDR</sequence>
<dbReference type="Proteomes" id="UP001595850">
    <property type="component" value="Unassembled WGS sequence"/>
</dbReference>
<protein>
    <submittedName>
        <fullName evidence="1">Uncharacterized protein</fullName>
    </submittedName>
</protein>
<evidence type="ECO:0000313" key="2">
    <source>
        <dbReference type="Proteomes" id="UP001595850"/>
    </source>
</evidence>
<gene>
    <name evidence="1" type="ORF">ACFOWE_11660</name>
</gene>